<reference evidence="2" key="1">
    <citation type="submission" date="2015-01" db="EMBL/GenBank/DDBJ databases">
        <authorList>
            <person name="Paterson Steve"/>
        </authorList>
    </citation>
    <scope>NUCLEOTIDE SEQUENCE [LARGE SCALE GENOMIC DNA]</scope>
    <source>
        <strain evidence="2">OBR1</strain>
    </source>
</reference>
<keyword evidence="2" id="KW-1185">Reference proteome</keyword>
<evidence type="ECO:0000313" key="2">
    <source>
        <dbReference type="Proteomes" id="UP000044377"/>
    </source>
</evidence>
<protein>
    <submittedName>
        <fullName evidence="1">Uncharacterized protein</fullName>
    </submittedName>
</protein>
<name>A0A0G4JQV5_9GAMM</name>
<gene>
    <name evidence="1" type="ORF">BN1221_00722</name>
</gene>
<evidence type="ECO:0000313" key="1">
    <source>
        <dbReference type="EMBL" id="CPR14315.1"/>
    </source>
</evidence>
<sequence>MARFWRRTDVMNVILSVLSRKHQRVFSPADIVPSEATESPGNLLRFYPSHGEDGLAARSRK</sequence>
<dbReference type="AlphaFoldDB" id="A0A0G4JQV5"/>
<accession>A0A0G4JQV5</accession>
<dbReference type="Proteomes" id="UP000044377">
    <property type="component" value="Unassembled WGS sequence"/>
</dbReference>
<proteinExistence type="predicted"/>
<dbReference type="EMBL" id="CGIG01000001">
    <property type="protein sequence ID" value="CPR14315.1"/>
    <property type="molecule type" value="Genomic_DNA"/>
</dbReference>
<organism evidence="1 2">
    <name type="scientific">Brenneria goodwinii</name>
    <dbReference type="NCBI Taxonomy" id="1109412"/>
    <lineage>
        <taxon>Bacteria</taxon>
        <taxon>Pseudomonadati</taxon>
        <taxon>Pseudomonadota</taxon>
        <taxon>Gammaproteobacteria</taxon>
        <taxon>Enterobacterales</taxon>
        <taxon>Pectobacteriaceae</taxon>
        <taxon>Brenneria</taxon>
    </lineage>
</organism>